<organism evidence="1 2">
    <name type="scientific">Bacillus cereus (strain ATCC 10987 / NRS 248)</name>
    <dbReference type="NCBI Taxonomy" id="222523"/>
    <lineage>
        <taxon>Bacteria</taxon>
        <taxon>Bacillati</taxon>
        <taxon>Bacillota</taxon>
        <taxon>Bacilli</taxon>
        <taxon>Bacillales</taxon>
        <taxon>Bacillaceae</taxon>
        <taxon>Bacillus</taxon>
        <taxon>Bacillus cereus group</taxon>
    </lineage>
</organism>
<name>Q735H8_BACC1</name>
<dbReference type="KEGG" id="bca:BCE_3174"/>
<evidence type="ECO:0000313" key="1">
    <source>
        <dbReference type="EMBL" id="AAS42084.1"/>
    </source>
</evidence>
<dbReference type="Proteomes" id="UP000002527">
    <property type="component" value="Chromosome"/>
</dbReference>
<sequence length="33" mass="3834">MVLLLLSVEHLIFFSQYPLLLLNQVVASALEYR</sequence>
<dbReference type="AlphaFoldDB" id="Q735H8"/>
<dbReference type="HOGENOM" id="CLU_3380348_0_0_9"/>
<gene>
    <name evidence="1" type="ordered locus">BCE_3174</name>
</gene>
<reference evidence="1 2" key="1">
    <citation type="journal article" date="2004" name="Nucleic Acids Res.">
        <title>The genome sequence of Bacillus cereus ATCC 10987 reveals metabolic adaptations and a large plasmid related to Bacillus anthracis pXO1.</title>
        <authorList>
            <person name="Rasko D.A."/>
            <person name="Ravel J."/>
            <person name="Okstad O.A."/>
            <person name="Helgason E."/>
            <person name="Cer R.Z."/>
            <person name="Jiang L."/>
            <person name="Shores K.A."/>
            <person name="Fouts D.E."/>
            <person name="Tourasse N.J."/>
            <person name="Angiuoli S.V."/>
            <person name="Kolonay J."/>
            <person name="Nelson W.C."/>
            <person name="Kolsto A.-B."/>
            <person name="Fraser C.M."/>
            <person name="Read T.D."/>
        </authorList>
    </citation>
    <scope>NUCLEOTIDE SEQUENCE [LARGE SCALE GENOMIC DNA]</scope>
    <source>
        <strain evidence="2">ATCC 10987 / NRS 248</strain>
    </source>
</reference>
<proteinExistence type="predicted"/>
<evidence type="ECO:0000313" key="2">
    <source>
        <dbReference type="Proteomes" id="UP000002527"/>
    </source>
</evidence>
<dbReference type="EMBL" id="AE017194">
    <property type="protein sequence ID" value="AAS42084.1"/>
    <property type="molecule type" value="Genomic_DNA"/>
</dbReference>
<protein>
    <submittedName>
        <fullName evidence="1">Uncharacterized protein</fullName>
    </submittedName>
</protein>
<accession>Q735H8</accession>